<evidence type="ECO:0000313" key="1">
    <source>
        <dbReference type="EMBL" id="EFB90542.1"/>
    </source>
</evidence>
<name>A0ABP2HU76_9BACT</name>
<protein>
    <submittedName>
        <fullName evidence="1">Uncharacterized protein</fullName>
    </submittedName>
</protein>
<reference evidence="1 2" key="1">
    <citation type="submission" date="2009-12" db="EMBL/GenBank/DDBJ databases">
        <authorList>
            <person name="Shrivastava S."/>
            <person name="Madupu R."/>
            <person name="Durkin A.S."/>
            <person name="Torralba M."/>
            <person name="Methe B."/>
            <person name="Sutton G.G."/>
            <person name="Strausberg R.L."/>
            <person name="Nelson K.E."/>
        </authorList>
    </citation>
    <scope>NUCLEOTIDE SEQUENCE [LARGE SCALE GENOMIC DNA]</scope>
    <source>
        <strain evidence="1 2">W5455</strain>
    </source>
</reference>
<dbReference type="EMBL" id="ADFP01000075">
    <property type="protein sequence ID" value="EFB90542.1"/>
    <property type="molecule type" value="Genomic_DNA"/>
</dbReference>
<gene>
    <name evidence="1" type="ORF">HMPREF7215_1873</name>
</gene>
<proteinExistence type="predicted"/>
<accession>A0ABP2HU76</accession>
<organism evidence="1 2">
    <name type="scientific">Pyramidobacter piscolens W5455</name>
    <dbReference type="NCBI Taxonomy" id="352165"/>
    <lineage>
        <taxon>Bacteria</taxon>
        <taxon>Thermotogati</taxon>
        <taxon>Synergistota</taxon>
        <taxon>Synergistia</taxon>
        <taxon>Synergistales</taxon>
        <taxon>Dethiosulfovibrionaceae</taxon>
        <taxon>Pyramidobacter</taxon>
    </lineage>
</organism>
<sequence>MMDSKQKIAAAVERLAATGLAMTGLDVFRPPELRAAARADFERNALPNKAR</sequence>
<dbReference type="Proteomes" id="UP000006462">
    <property type="component" value="Unassembled WGS sequence"/>
</dbReference>
<evidence type="ECO:0000313" key="2">
    <source>
        <dbReference type="Proteomes" id="UP000006462"/>
    </source>
</evidence>
<comment type="caution">
    <text evidence="1">The sequence shown here is derived from an EMBL/GenBank/DDBJ whole genome shotgun (WGS) entry which is preliminary data.</text>
</comment>
<keyword evidence="2" id="KW-1185">Reference proteome</keyword>